<feature type="region of interest" description="Disordered" evidence="1">
    <location>
        <begin position="426"/>
        <end position="558"/>
    </location>
</feature>
<dbReference type="EMBL" id="CAUYUJ010002014">
    <property type="protein sequence ID" value="CAK0798777.1"/>
    <property type="molecule type" value="Genomic_DNA"/>
</dbReference>
<feature type="compositionally biased region" description="Polar residues" evidence="1">
    <location>
        <begin position="278"/>
        <end position="287"/>
    </location>
</feature>
<feature type="compositionally biased region" description="Low complexity" evidence="1">
    <location>
        <begin position="430"/>
        <end position="452"/>
    </location>
</feature>
<name>A0ABN9PZL6_9DINO</name>
<comment type="caution">
    <text evidence="2">The sequence shown here is derived from an EMBL/GenBank/DDBJ whole genome shotgun (WGS) entry which is preliminary data.</text>
</comment>
<feature type="compositionally biased region" description="Polar residues" evidence="1">
    <location>
        <begin position="522"/>
        <end position="531"/>
    </location>
</feature>
<evidence type="ECO:0000313" key="2">
    <source>
        <dbReference type="EMBL" id="CAK0798777.1"/>
    </source>
</evidence>
<feature type="compositionally biased region" description="Low complexity" evidence="1">
    <location>
        <begin position="21"/>
        <end position="48"/>
    </location>
</feature>
<evidence type="ECO:0000256" key="1">
    <source>
        <dbReference type="SAM" id="MobiDB-lite"/>
    </source>
</evidence>
<organism evidence="2 3">
    <name type="scientific">Prorocentrum cordatum</name>
    <dbReference type="NCBI Taxonomy" id="2364126"/>
    <lineage>
        <taxon>Eukaryota</taxon>
        <taxon>Sar</taxon>
        <taxon>Alveolata</taxon>
        <taxon>Dinophyceae</taxon>
        <taxon>Prorocentrales</taxon>
        <taxon>Prorocentraceae</taxon>
        <taxon>Prorocentrum</taxon>
    </lineage>
</organism>
<protein>
    <recommendedName>
        <fullName evidence="4">Transcription initiation factor IIF subunit alpha</fullName>
    </recommendedName>
</protein>
<accession>A0ABN9PZL6</accession>
<feature type="compositionally biased region" description="Acidic residues" evidence="1">
    <location>
        <begin position="208"/>
        <end position="222"/>
    </location>
</feature>
<sequence>VATPPATPRAGKSAEPPTPPTTAAASAVESAASSAAPTPQPETAQETASPPPETAQETATESTRAVCADVELLTKVLRPVMTKPDFVVYKSDHSSFPVSSDQAPLSADAAVLVAQSIRQQAAPNLSVGKVACENAIEFLVTEKAKTGKPPWSLFEGDSKKRYVRDMTARVRTLRMHAGSFYRRKLGPPQWYKAVIAEQGYTDGINLNEDQDEEEDDADEEDSAPVRRRPSMRGGSAAGGEDEPEGTGAAKRRPAAAKPAGDSAGSEVQYVYKFDENKNSAVRTQPSTRRAELCDSSRSSDQGGFTVATWADGKERRYPEALHQQKEKPKSAKSGLPSKYLPDGSKVYVELKRDRDPNHKLILIMRKLKDGTKEQQTQATTRHFDHEEHGVKVMTERILETFVRDPKTTKQQAMAAKMDLLKEIRSWPSRPAAAKPANEKAAASDAEAASGNDMGENAEAASDREVYTAGEGEADAAAGGAPSTPEQKGKGKKRAAPGKISTSKAPIQRIGIEKGITGAKASKSAQGTSPQTAIKGPTGTLMGDARKQLAEDDSSDGAE</sequence>
<evidence type="ECO:0008006" key="4">
    <source>
        <dbReference type="Google" id="ProtNLM"/>
    </source>
</evidence>
<feature type="non-terminal residue" evidence="2">
    <location>
        <position position="1"/>
    </location>
</feature>
<feature type="compositionally biased region" description="Low complexity" evidence="1">
    <location>
        <begin position="468"/>
        <end position="480"/>
    </location>
</feature>
<feature type="region of interest" description="Disordered" evidence="1">
    <location>
        <begin position="206"/>
        <end position="340"/>
    </location>
</feature>
<keyword evidence="3" id="KW-1185">Reference proteome</keyword>
<feature type="region of interest" description="Disordered" evidence="1">
    <location>
        <begin position="1"/>
        <end position="65"/>
    </location>
</feature>
<evidence type="ECO:0000313" key="3">
    <source>
        <dbReference type="Proteomes" id="UP001189429"/>
    </source>
</evidence>
<reference evidence="2" key="1">
    <citation type="submission" date="2023-10" db="EMBL/GenBank/DDBJ databases">
        <authorList>
            <person name="Chen Y."/>
            <person name="Shah S."/>
            <person name="Dougan E. K."/>
            <person name="Thang M."/>
            <person name="Chan C."/>
        </authorList>
    </citation>
    <scope>NUCLEOTIDE SEQUENCE [LARGE SCALE GENOMIC DNA]</scope>
</reference>
<gene>
    <name evidence="2" type="ORF">PCOR1329_LOCUS7440</name>
</gene>
<feature type="compositionally biased region" description="Basic and acidic residues" evidence="1">
    <location>
        <begin position="311"/>
        <end position="329"/>
    </location>
</feature>
<dbReference type="Proteomes" id="UP001189429">
    <property type="component" value="Unassembled WGS sequence"/>
</dbReference>
<proteinExistence type="predicted"/>